<dbReference type="EMBL" id="CP060202">
    <property type="protein sequence ID" value="QNH61657.1"/>
    <property type="molecule type" value="Genomic_DNA"/>
</dbReference>
<feature type="transmembrane region" description="Helical" evidence="1">
    <location>
        <begin position="6"/>
        <end position="26"/>
    </location>
</feature>
<dbReference type="KEGG" id="hsk:H4317_16080"/>
<keyword evidence="3" id="KW-1185">Reference proteome</keyword>
<evidence type="ECO:0000313" key="2">
    <source>
        <dbReference type="EMBL" id="QNH61657.1"/>
    </source>
</evidence>
<dbReference type="RefSeq" id="WP_185887583.1">
    <property type="nucleotide sequence ID" value="NZ_CP060202.1"/>
</dbReference>
<proteinExistence type="predicted"/>
<name>A0A7G7W5L4_9BACT</name>
<keyword evidence="1" id="KW-1133">Transmembrane helix</keyword>
<protein>
    <submittedName>
        <fullName evidence="2">Uncharacterized protein</fullName>
    </submittedName>
</protein>
<dbReference type="Proteomes" id="UP000515489">
    <property type="component" value="Chromosome"/>
</dbReference>
<organism evidence="2 3">
    <name type="scientific">Hymenobacter sediminicola</name>
    <dbReference type="NCBI Taxonomy" id="2761579"/>
    <lineage>
        <taxon>Bacteria</taxon>
        <taxon>Pseudomonadati</taxon>
        <taxon>Bacteroidota</taxon>
        <taxon>Cytophagia</taxon>
        <taxon>Cytophagales</taxon>
        <taxon>Hymenobacteraceae</taxon>
        <taxon>Hymenobacter</taxon>
    </lineage>
</organism>
<sequence length="181" mass="20928">MKTFSEVLLAALISDAVVALLLGLLLKSRTERIAHEIRTQYEQLATTFRSRFSWKEKALAELLAPLHMQLNRTERAFRRYAAGNLYLEARILKEGNEAIRNLLIEKGYLIPLDLLPDADRLIEHYDIWLEEFARVRDAAQPDLGTPFVFVGPQGYPFPRSSADKFQQTYQQLWREVYGTIS</sequence>
<evidence type="ECO:0000256" key="1">
    <source>
        <dbReference type="SAM" id="Phobius"/>
    </source>
</evidence>
<dbReference type="AlphaFoldDB" id="A0A7G7W5L4"/>
<gene>
    <name evidence="2" type="ORF">H4317_16080</name>
</gene>
<keyword evidence="1" id="KW-0812">Transmembrane</keyword>
<reference evidence="2 3" key="1">
    <citation type="submission" date="2020-08" db="EMBL/GenBank/DDBJ databases">
        <title>Hymenobacter sp. S2-20-2 genome sequencing.</title>
        <authorList>
            <person name="Jin L."/>
        </authorList>
    </citation>
    <scope>NUCLEOTIDE SEQUENCE [LARGE SCALE GENOMIC DNA]</scope>
    <source>
        <strain evidence="2 3">S2-20-2</strain>
    </source>
</reference>
<keyword evidence="1" id="KW-0472">Membrane</keyword>
<accession>A0A7G7W5L4</accession>
<evidence type="ECO:0000313" key="3">
    <source>
        <dbReference type="Proteomes" id="UP000515489"/>
    </source>
</evidence>